<dbReference type="Gene3D" id="3.30.470.20">
    <property type="entry name" value="ATP-grasp fold, B domain"/>
    <property type="match status" value="1"/>
</dbReference>
<evidence type="ECO:0000256" key="5">
    <source>
        <dbReference type="ARBA" id="ARBA00022723"/>
    </source>
</evidence>
<dbReference type="Gene3D" id="3.30.1490.50">
    <property type="match status" value="1"/>
</dbReference>
<dbReference type="eggNOG" id="KOG0021">
    <property type="taxonomic scope" value="Eukaryota"/>
</dbReference>
<feature type="region of interest" description="Disordered" evidence="13">
    <location>
        <begin position="1"/>
        <end position="24"/>
    </location>
</feature>
<feature type="binding site" evidence="10">
    <location>
        <position position="557"/>
    </location>
    <ligand>
        <name>ATP</name>
        <dbReference type="ChEBI" id="CHEBI:30616"/>
    </ligand>
</feature>
<keyword evidence="3 9" id="KW-0436">Ligase</keyword>
<dbReference type="Pfam" id="PF03199">
    <property type="entry name" value="GSH_synthase"/>
    <property type="match status" value="1"/>
</dbReference>
<feature type="binding site" evidence="11">
    <location>
        <position position="237"/>
    </location>
    <ligand>
        <name>Mg(2+)</name>
        <dbReference type="ChEBI" id="CHEBI:18420"/>
    </ligand>
</feature>
<evidence type="ECO:0000313" key="16">
    <source>
        <dbReference type="Proteomes" id="UP000198341"/>
    </source>
</evidence>
<evidence type="ECO:0000256" key="10">
    <source>
        <dbReference type="PIRSR" id="PIRSR001558-1"/>
    </source>
</evidence>
<dbReference type="GO" id="GO:0005829">
    <property type="term" value="C:cytosol"/>
    <property type="evidence" value="ECO:0007669"/>
    <property type="project" value="TreeGrafter"/>
</dbReference>
<comment type="catalytic activity">
    <reaction evidence="9">
        <text>gamma-L-glutamyl-L-cysteine + glycine + ATP = glutathione + ADP + phosphate + H(+)</text>
        <dbReference type="Rhea" id="RHEA:13557"/>
        <dbReference type="ChEBI" id="CHEBI:15378"/>
        <dbReference type="ChEBI" id="CHEBI:30616"/>
        <dbReference type="ChEBI" id="CHEBI:43474"/>
        <dbReference type="ChEBI" id="CHEBI:57305"/>
        <dbReference type="ChEBI" id="CHEBI:57925"/>
        <dbReference type="ChEBI" id="CHEBI:58173"/>
        <dbReference type="ChEBI" id="CHEBI:456216"/>
        <dbReference type="EC" id="6.3.2.3"/>
    </reaction>
</comment>
<dbReference type="InterPro" id="IPR014042">
    <property type="entry name" value="Glutathione_synthase_a-hlx"/>
</dbReference>
<dbReference type="InterPro" id="IPR037013">
    <property type="entry name" value="GSH-S_sub-bd_sf"/>
</dbReference>
<keyword evidence="5 9" id="KW-0479">Metal-binding</keyword>
<evidence type="ECO:0000259" key="14">
    <source>
        <dbReference type="Pfam" id="PF03199"/>
    </source>
</evidence>
<feature type="binding site" evidence="10">
    <location>
        <position position="472"/>
    </location>
    <ligand>
        <name>ATP</name>
        <dbReference type="ChEBI" id="CHEBI:30616"/>
    </ligand>
</feature>
<feature type="compositionally biased region" description="Low complexity" evidence="13">
    <location>
        <begin position="11"/>
        <end position="24"/>
    </location>
</feature>
<dbReference type="KEGG" id="bpg:Bathy05g01470"/>
<feature type="binding site" evidence="10">
    <location>
        <position position="235"/>
    </location>
    <ligand>
        <name>ATP</name>
        <dbReference type="ChEBI" id="CHEBI:30616"/>
    </ligand>
</feature>
<feature type="binding site" evidence="10">
    <location>
        <begin position="461"/>
        <end position="470"/>
    </location>
    <ligand>
        <name>ATP</name>
        <dbReference type="ChEBI" id="CHEBI:30616"/>
    </ligand>
</feature>
<evidence type="ECO:0000256" key="4">
    <source>
        <dbReference type="ARBA" id="ARBA00022684"/>
    </source>
</evidence>
<evidence type="ECO:0000313" key="15">
    <source>
        <dbReference type="EMBL" id="CCO16516.1"/>
    </source>
</evidence>
<dbReference type="PANTHER" id="PTHR11130:SF0">
    <property type="entry name" value="GLUTATHIONE SYNTHETASE"/>
    <property type="match status" value="1"/>
</dbReference>
<feature type="binding site" evidence="10">
    <location>
        <position position="551"/>
    </location>
    <ligand>
        <name>ATP</name>
        <dbReference type="ChEBI" id="CHEBI:30616"/>
    </ligand>
</feature>
<feature type="binding site" evidence="12">
    <location>
        <begin position="366"/>
        <end position="369"/>
    </location>
    <ligand>
        <name>substrate</name>
    </ligand>
</feature>
<dbReference type="Proteomes" id="UP000198341">
    <property type="component" value="Chromosome 5"/>
</dbReference>
<feature type="binding site" evidence="12">
    <location>
        <begin position="560"/>
        <end position="561"/>
    </location>
    <ligand>
        <name>substrate</name>
    </ligand>
</feature>
<dbReference type="InterPro" id="IPR005615">
    <property type="entry name" value="Glutathione_synthase"/>
</dbReference>
<dbReference type="PANTHER" id="PTHR11130">
    <property type="entry name" value="GLUTATHIONE SYNTHETASE"/>
    <property type="match status" value="1"/>
</dbReference>
<dbReference type="OrthoDB" id="2020073at2759"/>
<name>K8EER7_9CHLO</name>
<dbReference type="GO" id="GO:0004363">
    <property type="term" value="F:glutathione synthase activity"/>
    <property type="evidence" value="ECO:0007669"/>
    <property type="project" value="UniProtKB-UniRule"/>
</dbReference>
<feature type="region of interest" description="Disordered" evidence="13">
    <location>
        <begin position="48"/>
        <end position="107"/>
    </location>
</feature>
<evidence type="ECO:0000256" key="9">
    <source>
        <dbReference type="PIRNR" id="PIRNR001558"/>
    </source>
</evidence>
<dbReference type="UniPathway" id="UPA00142">
    <property type="reaction ID" value="UER00210"/>
</dbReference>
<feature type="compositionally biased region" description="Low complexity" evidence="13">
    <location>
        <begin position="85"/>
        <end position="97"/>
    </location>
</feature>
<evidence type="ECO:0000256" key="3">
    <source>
        <dbReference type="ARBA" id="ARBA00022598"/>
    </source>
</evidence>
<feature type="compositionally biased region" description="Basic residues" evidence="13">
    <location>
        <begin position="73"/>
        <end position="82"/>
    </location>
</feature>
<feature type="binding site" evidence="10">
    <location>
        <position position="549"/>
    </location>
    <ligand>
        <name>substrate</name>
    </ligand>
</feature>
<feature type="domain" description="Glutathione synthase substrate-binding" evidence="14">
    <location>
        <begin position="302"/>
        <end position="402"/>
    </location>
</feature>
<dbReference type="Gene3D" id="3.40.50.1760">
    <property type="entry name" value="Glutathione synthase, substrate-binding domain superfamily, eukaryotic"/>
    <property type="match status" value="1"/>
</dbReference>
<keyword evidence="8 9" id="KW-0460">Magnesium</keyword>
<dbReference type="GO" id="GO:0000287">
    <property type="term" value="F:magnesium ion binding"/>
    <property type="evidence" value="ECO:0007669"/>
    <property type="project" value="UniProtKB-UniRule"/>
</dbReference>
<evidence type="ECO:0000256" key="1">
    <source>
        <dbReference type="ARBA" id="ARBA00004965"/>
    </source>
</evidence>
<dbReference type="SUPFAM" id="SSF56059">
    <property type="entry name" value="Glutathione synthetase ATP-binding domain-like"/>
    <property type="match status" value="1"/>
</dbReference>
<feature type="binding site" evidence="12">
    <location>
        <begin position="239"/>
        <end position="242"/>
    </location>
    <ligand>
        <name>substrate</name>
    </ligand>
</feature>
<feature type="compositionally biased region" description="Low complexity" evidence="13">
    <location>
        <begin position="63"/>
        <end position="72"/>
    </location>
</feature>
<dbReference type="Gene3D" id="1.10.1080.10">
    <property type="entry name" value="Glutathione Synthetase, Chain A, domain 3"/>
    <property type="match status" value="1"/>
</dbReference>
<feature type="compositionally biased region" description="Polar residues" evidence="13">
    <location>
        <begin position="1"/>
        <end position="10"/>
    </location>
</feature>
<organism evidence="15 16">
    <name type="scientific">Bathycoccus prasinos</name>
    <dbReference type="NCBI Taxonomy" id="41875"/>
    <lineage>
        <taxon>Eukaryota</taxon>
        <taxon>Viridiplantae</taxon>
        <taxon>Chlorophyta</taxon>
        <taxon>Mamiellophyceae</taxon>
        <taxon>Mamiellales</taxon>
        <taxon>Bathycoccaceae</taxon>
        <taxon>Bathycoccus</taxon>
    </lineage>
</organism>
<dbReference type="InterPro" id="IPR014049">
    <property type="entry name" value="Glutathione_synthase_N_euk"/>
</dbReference>
<dbReference type="InterPro" id="IPR004887">
    <property type="entry name" value="GSH_synth_subst-bd"/>
</dbReference>
<dbReference type="InterPro" id="IPR014709">
    <property type="entry name" value="Glutathione_synthase_C_euk"/>
</dbReference>
<dbReference type="GO" id="GO:0043295">
    <property type="term" value="F:glutathione binding"/>
    <property type="evidence" value="ECO:0007669"/>
    <property type="project" value="UniProtKB-UniRule"/>
</dbReference>
<feature type="binding site" evidence="10">
    <location>
        <position position="317"/>
    </location>
    <ligand>
        <name>substrate</name>
    </ligand>
</feature>
<dbReference type="GO" id="GO:0005524">
    <property type="term" value="F:ATP binding"/>
    <property type="evidence" value="ECO:0007669"/>
    <property type="project" value="UniProtKB-UniRule"/>
</dbReference>
<feature type="binding site" evidence="10">
    <location>
        <position position="519"/>
    </location>
    <ligand>
        <name>ATP</name>
        <dbReference type="ChEBI" id="CHEBI:30616"/>
    </ligand>
</feature>
<comment type="pathway">
    <text evidence="1 9">Sulfur metabolism; glutathione biosynthesis; glutathione from L-cysteine and L-glutamate: step 2/2.</text>
</comment>
<gene>
    <name evidence="15" type="ORF">Bathy05g01470</name>
</gene>
<feature type="binding site" evidence="10">
    <location>
        <position position="405"/>
    </location>
    <ligand>
        <name>ATP</name>
        <dbReference type="ChEBI" id="CHEBI:30616"/>
    </ligand>
</feature>
<comment type="similarity">
    <text evidence="2 9">Belongs to the eukaryotic GSH synthase family.</text>
</comment>
<evidence type="ECO:0000256" key="11">
    <source>
        <dbReference type="PIRSR" id="PIRSR001558-2"/>
    </source>
</evidence>
<dbReference type="RefSeq" id="XP_007512958.1">
    <property type="nucleotide sequence ID" value="XM_007512896.1"/>
</dbReference>
<dbReference type="SUPFAM" id="SSF52440">
    <property type="entry name" value="PreATP-grasp domain"/>
    <property type="match status" value="1"/>
</dbReference>
<evidence type="ECO:0000256" key="6">
    <source>
        <dbReference type="ARBA" id="ARBA00022741"/>
    </source>
</evidence>
<sequence>MKTTLLPSLASSSSSSSSKSSSSSRTYHQCSCALVVCAAFLRGRGHHHRYRRRPSQTAATNASSSSSLSSSFRFRRSNKTRRGSQNDSSSSSSTNSSMLVNDDVDDPTIRPTAEEAISWAFQHGLVVASGKETAGQVFHAPVALYPTPFPKDVFEFAKEITPKFAELYDKVSEDDAFMRETLREAALSDPEFTGRLWKIYEACGKRGNGRLDKELGILRTDYMLDTRSGMPLQVEVNTVSTSFMGLGSKVTLLHQHLAEYTKGNIDDDMKLKKENMPTNDSLNQAAKTLCEGWKCMECENASILMVVQEGETNIFDQRLISQKVFETIGVKTIRKTLREINESGRLDLKTNLFSIDGQLCSVIYFRAGYSPSDFPSEAQWEAKMLLEKSSSLKSPSVAMHLAGSKKIQQALAEEGVLEKFMPNDATEMRKVFAGLYSFEGEKNMQKTIQLGLSNPADYVLKPQREGGGNNLYGKELKEKLENDTKDLPAYILMQRIFPPSHQVTMLRKGLAHEIESLSELGIYGSYLRKGDVNSNTARVMNEHGGSLLRTKAASSDEGGVAAGYAVLDSPYLV</sequence>
<evidence type="ECO:0000256" key="12">
    <source>
        <dbReference type="PIRSR" id="PIRSR001558-3"/>
    </source>
</evidence>
<keyword evidence="16" id="KW-1185">Reference proteome</keyword>
<feature type="binding site" evidence="10">
    <location>
        <position position="219"/>
    </location>
    <ligand>
        <name>substrate</name>
    </ligand>
</feature>
<dbReference type="EC" id="6.3.2.3" evidence="9"/>
<evidence type="ECO:0000256" key="2">
    <source>
        <dbReference type="ARBA" id="ARBA00010385"/>
    </source>
</evidence>
<dbReference type="AlphaFoldDB" id="K8EER7"/>
<keyword evidence="6 9" id="KW-0547">Nucleotide-binding</keyword>
<dbReference type="STRING" id="41875.K8EER7"/>
<evidence type="ECO:0000256" key="13">
    <source>
        <dbReference type="SAM" id="MobiDB-lite"/>
    </source>
</evidence>
<dbReference type="InterPro" id="IPR016185">
    <property type="entry name" value="PreATP-grasp_dom_sf"/>
</dbReference>
<accession>K8EER7</accession>
<protein>
    <recommendedName>
        <fullName evidence="9">Glutathione synthetase</fullName>
        <shortName evidence="9">GSH-S</shortName>
        <ecNumber evidence="9">6.3.2.3</ecNumber>
    </recommendedName>
</protein>
<dbReference type="EMBL" id="FO082274">
    <property type="protein sequence ID" value="CCO16516.1"/>
    <property type="molecule type" value="Genomic_DNA"/>
</dbReference>
<feature type="binding site" evidence="10">
    <location>
        <begin position="493"/>
        <end position="496"/>
    </location>
    <ligand>
        <name>ATP</name>
        <dbReference type="ChEBI" id="CHEBI:30616"/>
    </ligand>
</feature>
<comment type="cofactor">
    <cofactor evidence="9 11">
        <name>Mg(2+)</name>
        <dbReference type="ChEBI" id="CHEBI:18420"/>
    </cofactor>
    <text evidence="9 11">Binds 1 Mg(2+) ion per subunit.</text>
</comment>
<dbReference type="PIRSF" id="PIRSF001558">
    <property type="entry name" value="GSHase"/>
    <property type="match status" value="1"/>
</dbReference>
<dbReference type="NCBIfam" id="TIGR01986">
    <property type="entry name" value="glut_syn_euk"/>
    <property type="match status" value="1"/>
</dbReference>
<proteinExistence type="inferred from homology"/>
<evidence type="ECO:0000256" key="8">
    <source>
        <dbReference type="ARBA" id="ARBA00022842"/>
    </source>
</evidence>
<reference evidence="15 16" key="1">
    <citation type="submission" date="2011-10" db="EMBL/GenBank/DDBJ databases">
        <authorList>
            <person name="Genoscope - CEA"/>
        </authorList>
    </citation>
    <scope>NUCLEOTIDE SEQUENCE [LARGE SCALE GENOMIC DNA]</scope>
    <source>
        <strain evidence="15 16">RCC 1105</strain>
    </source>
</reference>
<dbReference type="Pfam" id="PF03917">
    <property type="entry name" value="GSH_synth_ATP"/>
    <property type="match status" value="1"/>
</dbReference>
<dbReference type="GeneID" id="19015650"/>
<keyword evidence="4 9" id="KW-0317">Glutathione biosynthesis</keyword>
<feature type="binding site" evidence="11">
    <location>
        <position position="465"/>
    </location>
    <ligand>
        <name>Mg(2+)</name>
        <dbReference type="ChEBI" id="CHEBI:18420"/>
    </ligand>
</feature>
<feature type="binding site" evidence="12">
    <location>
        <begin position="311"/>
        <end position="313"/>
    </location>
    <ligand>
        <name>substrate</name>
    </ligand>
</feature>
<keyword evidence="7 9" id="KW-0067">ATP-binding</keyword>
<dbReference type="Gene3D" id="3.30.1490.80">
    <property type="match status" value="1"/>
</dbReference>
<feature type="binding site" evidence="11">
    <location>
        <position position="235"/>
    </location>
    <ligand>
        <name>Mg(2+)</name>
        <dbReference type="ChEBI" id="CHEBI:18420"/>
    </ligand>
</feature>
<evidence type="ECO:0000256" key="7">
    <source>
        <dbReference type="ARBA" id="ARBA00022840"/>
    </source>
</evidence>